<dbReference type="PANTHER" id="PTHR14030">
    <property type="entry name" value="MITOTIC CHECKPOINT SERINE/THREONINE-PROTEIN KINASE BUB1"/>
    <property type="match status" value="1"/>
</dbReference>
<feature type="domain" description="Protein kinase" evidence="10">
    <location>
        <begin position="662"/>
        <end position="944"/>
    </location>
</feature>
<proteinExistence type="predicted"/>
<dbReference type="SMART" id="SM00220">
    <property type="entry name" value="S_TKc"/>
    <property type="match status" value="1"/>
</dbReference>
<dbReference type="SUPFAM" id="SSF56112">
    <property type="entry name" value="Protein kinase-like (PK-like)"/>
    <property type="match status" value="1"/>
</dbReference>
<feature type="region of interest" description="Disordered" evidence="9">
    <location>
        <begin position="455"/>
        <end position="486"/>
    </location>
</feature>
<dbReference type="PROSITE" id="PS50011">
    <property type="entry name" value="PROTEIN_KINASE_DOM"/>
    <property type="match status" value="1"/>
</dbReference>
<organism evidence="12 13">
    <name type="scientific">Nezara viridula</name>
    <name type="common">Southern green stink bug</name>
    <name type="synonym">Cimex viridulus</name>
    <dbReference type="NCBI Taxonomy" id="85310"/>
    <lineage>
        <taxon>Eukaryota</taxon>
        <taxon>Metazoa</taxon>
        <taxon>Ecdysozoa</taxon>
        <taxon>Arthropoda</taxon>
        <taxon>Hexapoda</taxon>
        <taxon>Insecta</taxon>
        <taxon>Pterygota</taxon>
        <taxon>Neoptera</taxon>
        <taxon>Paraneoptera</taxon>
        <taxon>Hemiptera</taxon>
        <taxon>Heteroptera</taxon>
        <taxon>Panheteroptera</taxon>
        <taxon>Pentatomomorpha</taxon>
        <taxon>Pentatomoidea</taxon>
        <taxon>Pentatomidae</taxon>
        <taxon>Pentatominae</taxon>
        <taxon>Nezara</taxon>
    </lineage>
</organism>
<dbReference type="GO" id="GO:0000776">
    <property type="term" value="C:kinetochore"/>
    <property type="evidence" value="ECO:0007669"/>
    <property type="project" value="UniProtKB-KW"/>
</dbReference>
<dbReference type="AlphaFoldDB" id="A0A9P0HNH0"/>
<evidence type="ECO:0000256" key="3">
    <source>
        <dbReference type="ARBA" id="ARBA00022741"/>
    </source>
</evidence>
<keyword evidence="5 7" id="KW-0067">ATP-binding</keyword>
<keyword evidence="2" id="KW-0158">Chromosome</keyword>
<accession>A0A9P0HNH0</accession>
<feature type="compositionally biased region" description="Low complexity" evidence="9">
    <location>
        <begin position="587"/>
        <end position="596"/>
    </location>
</feature>
<feature type="domain" description="BUB1 N-terminal" evidence="11">
    <location>
        <begin position="19"/>
        <end position="180"/>
    </location>
</feature>
<keyword evidence="13" id="KW-1185">Reference proteome</keyword>
<dbReference type="PROSITE" id="PS00108">
    <property type="entry name" value="PROTEIN_KINASE_ST"/>
    <property type="match status" value="1"/>
</dbReference>
<evidence type="ECO:0000256" key="2">
    <source>
        <dbReference type="ARBA" id="ARBA00022454"/>
    </source>
</evidence>
<evidence type="ECO:0000256" key="4">
    <source>
        <dbReference type="ARBA" id="ARBA00022838"/>
    </source>
</evidence>
<dbReference type="SMART" id="SM00777">
    <property type="entry name" value="Mad3_BUB1_I"/>
    <property type="match status" value="1"/>
</dbReference>
<feature type="region of interest" description="Disordered" evidence="9">
    <location>
        <begin position="586"/>
        <end position="606"/>
    </location>
</feature>
<evidence type="ECO:0000256" key="9">
    <source>
        <dbReference type="SAM" id="MobiDB-lite"/>
    </source>
</evidence>
<dbReference type="Proteomes" id="UP001152798">
    <property type="component" value="Chromosome 6"/>
</dbReference>
<name>A0A9P0HNH0_NEZVI</name>
<dbReference type="GO" id="GO:0005524">
    <property type="term" value="F:ATP binding"/>
    <property type="evidence" value="ECO:0007669"/>
    <property type="project" value="UniProtKB-UniRule"/>
</dbReference>
<evidence type="ECO:0000256" key="7">
    <source>
        <dbReference type="PROSITE-ProRule" id="PRU10141"/>
    </source>
</evidence>
<comment type="subcellular location">
    <subcellularLocation>
        <location evidence="1">Chromosome</location>
        <location evidence="1">Centromere</location>
        <location evidence="1">Kinetochore</location>
    </subcellularLocation>
</comment>
<feature type="compositionally biased region" description="Polar residues" evidence="9">
    <location>
        <begin position="455"/>
        <end position="466"/>
    </location>
</feature>
<dbReference type="InterPro" id="IPR008271">
    <property type="entry name" value="Ser/Thr_kinase_AS"/>
</dbReference>
<dbReference type="InterPro" id="IPR013212">
    <property type="entry name" value="Mad3/Bub1_I"/>
</dbReference>
<dbReference type="Pfam" id="PF00069">
    <property type="entry name" value="Pkinase"/>
    <property type="match status" value="1"/>
</dbReference>
<dbReference type="PROSITE" id="PS00107">
    <property type="entry name" value="PROTEIN_KINASE_ATP"/>
    <property type="match status" value="1"/>
</dbReference>
<evidence type="ECO:0000313" key="12">
    <source>
        <dbReference type="EMBL" id="CAH1405988.1"/>
    </source>
</evidence>
<dbReference type="GO" id="GO:0004672">
    <property type="term" value="F:protein kinase activity"/>
    <property type="evidence" value="ECO:0007669"/>
    <property type="project" value="InterPro"/>
</dbReference>
<dbReference type="InterPro" id="IPR015661">
    <property type="entry name" value="Bub1/Mad3"/>
</dbReference>
<dbReference type="EMBL" id="OV725082">
    <property type="protein sequence ID" value="CAH1405988.1"/>
    <property type="molecule type" value="Genomic_DNA"/>
</dbReference>
<protein>
    <recommendedName>
        <fullName evidence="14">Mitotic checkpoint serine/threonine-protein kinase BUB1</fullName>
    </recommendedName>
</protein>
<evidence type="ECO:0000256" key="1">
    <source>
        <dbReference type="ARBA" id="ARBA00004629"/>
    </source>
</evidence>
<dbReference type="PROSITE" id="PS51489">
    <property type="entry name" value="BUB1_N"/>
    <property type="match status" value="1"/>
</dbReference>
<dbReference type="PANTHER" id="PTHR14030:SF4">
    <property type="entry name" value="BUB1 KINASE, ISOFORM A-RELATED"/>
    <property type="match status" value="1"/>
</dbReference>
<dbReference type="InterPro" id="IPR017441">
    <property type="entry name" value="Protein_kinase_ATP_BS"/>
</dbReference>
<keyword evidence="6" id="KW-0137">Centromere</keyword>
<dbReference type="GO" id="GO:0032991">
    <property type="term" value="C:protein-containing complex"/>
    <property type="evidence" value="ECO:0007669"/>
    <property type="project" value="UniProtKB-ARBA"/>
</dbReference>
<sequence length="944" mass="108014">MSNNKMDIKEHILVRKRIFEEEVRVYQGPDPLKLRYDFLQALESYDKELINDIYSSVLEDTLRSFMEEAVYKQDLRFIHLWLAYSHTQPNPVVIYENMFSRGLGTECTILYASWAEHLMKNGLVSNADKIFKMGLSNDVKPKSDLQKAYDEFLKEIGKRYLLGELTNCPSCGQPGVTTGNSINTAKVESSADVEVWEWNPLKVGEKDDFTCPIAYFEDPDPTKIRMYPKDKVYPGPGQEFSLEEIRAEIYKLKYEVEEKQKKLAEMKSKEDEARRARDEQRRIEAEKMKFDTMTELNPPVQASIPILTPSMFNVPKDSDVSLANGSTFTVHTKEAMNVVQDMWSSPAPSEVPPRLIYQTNIPEEMADVASKPQPQFQIFSDADAQQQPAPKQLFQIYDENAENPVPASNQPLKPKVPFDIYDENEPPTKLAAAQSAKQSSALKPKVPFEIYDENNTQSHKTPLNHNRISKPDANNVGKNENPHDERNGRLRYKLFNDTNDDLAEKMETQAKLQPMFPVQVKHDDFEDVTCNTKAFEFVLPSSTPFSNHKKPIISTQKTNSDDTLLKKTPQGNANLSMILEQSKERYSCSSTDSSSSQALKTPKSGPVISTVPEDFDPFHAEVLENLLNKVGFPKQQYAHNLFFKTSNVPNFSKSIKLGDDSYSIQGEIGKGAYARVMKATKGNNTVALKVEKPACRWEFYIAKEIQTRVPPKLAILFMDIPEAHIYNNGSILVTQWAKHGNLLHIINAFKEKTGRSLERGVVFHFGVELIDIVEYLHRAKIIHADLKPDNIVIRELPDHNETEPCLQLIDFGRCIDMSLLPPETKFNSVFKTEDNQCNEMKENKPWTYQIDLYGLANIFHCLLLSEYMQVVKKNDKWTLQKQIPRNMRREVWNPIFETLLNVNPATDLPMNFSSMRTLLIEAFDSTLHPSIQSLITFKNYITNK</sequence>
<dbReference type="OrthoDB" id="248495at2759"/>
<dbReference type="Pfam" id="PF08311">
    <property type="entry name" value="Mad3_BUB1_I"/>
    <property type="match status" value="1"/>
</dbReference>
<dbReference type="Gene3D" id="1.10.510.10">
    <property type="entry name" value="Transferase(Phosphotransferase) domain 1"/>
    <property type="match status" value="1"/>
</dbReference>
<keyword evidence="4" id="KW-0995">Kinetochore</keyword>
<evidence type="ECO:0008006" key="14">
    <source>
        <dbReference type="Google" id="ProtNLM"/>
    </source>
</evidence>
<dbReference type="GO" id="GO:0051754">
    <property type="term" value="P:meiotic sister chromatid cohesion, centromeric"/>
    <property type="evidence" value="ECO:0007669"/>
    <property type="project" value="TreeGrafter"/>
</dbReference>
<feature type="coiled-coil region" evidence="8">
    <location>
        <begin position="242"/>
        <end position="289"/>
    </location>
</feature>
<evidence type="ECO:0000256" key="5">
    <source>
        <dbReference type="ARBA" id="ARBA00022840"/>
    </source>
</evidence>
<evidence type="ECO:0000256" key="6">
    <source>
        <dbReference type="ARBA" id="ARBA00023328"/>
    </source>
</evidence>
<evidence type="ECO:0000313" key="13">
    <source>
        <dbReference type="Proteomes" id="UP001152798"/>
    </source>
</evidence>
<evidence type="ECO:0000259" key="11">
    <source>
        <dbReference type="PROSITE" id="PS51489"/>
    </source>
</evidence>
<dbReference type="InterPro" id="IPR011009">
    <property type="entry name" value="Kinase-like_dom_sf"/>
</dbReference>
<dbReference type="Gene3D" id="1.25.40.430">
    <property type="match status" value="1"/>
</dbReference>
<evidence type="ECO:0000256" key="8">
    <source>
        <dbReference type="SAM" id="Coils"/>
    </source>
</evidence>
<keyword evidence="8" id="KW-0175">Coiled coil</keyword>
<reference evidence="12" key="1">
    <citation type="submission" date="2022-01" db="EMBL/GenBank/DDBJ databases">
        <authorList>
            <person name="King R."/>
        </authorList>
    </citation>
    <scope>NUCLEOTIDE SEQUENCE</scope>
</reference>
<evidence type="ECO:0000259" key="10">
    <source>
        <dbReference type="PROSITE" id="PS50011"/>
    </source>
</evidence>
<dbReference type="GO" id="GO:0007094">
    <property type="term" value="P:mitotic spindle assembly checkpoint signaling"/>
    <property type="evidence" value="ECO:0007669"/>
    <property type="project" value="InterPro"/>
</dbReference>
<dbReference type="GO" id="GO:0005634">
    <property type="term" value="C:nucleus"/>
    <property type="evidence" value="ECO:0007669"/>
    <property type="project" value="TreeGrafter"/>
</dbReference>
<keyword evidence="3 7" id="KW-0547">Nucleotide-binding</keyword>
<gene>
    <name evidence="12" type="ORF">NEZAVI_LOCUS14036</name>
</gene>
<dbReference type="InterPro" id="IPR000719">
    <property type="entry name" value="Prot_kinase_dom"/>
</dbReference>
<feature type="binding site" evidence="7">
    <location>
        <position position="689"/>
    </location>
    <ligand>
        <name>ATP</name>
        <dbReference type="ChEBI" id="CHEBI:30616"/>
    </ligand>
</feature>